<dbReference type="Proteomes" id="UP001479436">
    <property type="component" value="Unassembled WGS sequence"/>
</dbReference>
<comment type="caution">
    <text evidence="2">The sequence shown here is derived from an EMBL/GenBank/DDBJ whole genome shotgun (WGS) entry which is preliminary data.</text>
</comment>
<keyword evidence="3" id="KW-1185">Reference proteome</keyword>
<sequence length="119" mass="13245">MVQIVVEEITGVGVPPVVYAIFLIIAMAIKDFLTNNDDFGGTHKIIIPGNELDRIRKVVAVADSNADDALAKLCELHPSWSPMLVTLFYAIGAFKTYHIYPEMDYTDGHWKLTIRANPV</sequence>
<keyword evidence="1" id="KW-0812">Transmembrane</keyword>
<evidence type="ECO:0000313" key="3">
    <source>
        <dbReference type="Proteomes" id="UP001479436"/>
    </source>
</evidence>
<feature type="transmembrane region" description="Helical" evidence="1">
    <location>
        <begin position="12"/>
        <end position="29"/>
    </location>
</feature>
<gene>
    <name evidence="2" type="ORF">K7432_001951</name>
</gene>
<reference evidence="2 3" key="1">
    <citation type="submission" date="2023-04" db="EMBL/GenBank/DDBJ databases">
        <title>Genome of Basidiobolus ranarum AG-B5.</title>
        <authorList>
            <person name="Stajich J.E."/>
            <person name="Carter-House D."/>
            <person name="Gryganskyi A."/>
        </authorList>
    </citation>
    <scope>NUCLEOTIDE SEQUENCE [LARGE SCALE GENOMIC DNA]</scope>
    <source>
        <strain evidence="2 3">AG-B5</strain>
    </source>
</reference>
<proteinExistence type="predicted"/>
<organism evidence="2 3">
    <name type="scientific">Basidiobolus ranarum</name>
    <dbReference type="NCBI Taxonomy" id="34480"/>
    <lineage>
        <taxon>Eukaryota</taxon>
        <taxon>Fungi</taxon>
        <taxon>Fungi incertae sedis</taxon>
        <taxon>Zoopagomycota</taxon>
        <taxon>Entomophthoromycotina</taxon>
        <taxon>Basidiobolomycetes</taxon>
        <taxon>Basidiobolales</taxon>
        <taxon>Basidiobolaceae</taxon>
        <taxon>Basidiobolus</taxon>
    </lineage>
</organism>
<protein>
    <submittedName>
        <fullName evidence="2">Uncharacterized protein</fullName>
    </submittedName>
</protein>
<keyword evidence="1" id="KW-1133">Transmembrane helix</keyword>
<dbReference type="EMBL" id="JASJQH010006924">
    <property type="protein sequence ID" value="KAK9723391.1"/>
    <property type="molecule type" value="Genomic_DNA"/>
</dbReference>
<name>A0ABR2W8M2_9FUNG</name>
<evidence type="ECO:0000256" key="1">
    <source>
        <dbReference type="SAM" id="Phobius"/>
    </source>
</evidence>
<evidence type="ECO:0000313" key="2">
    <source>
        <dbReference type="EMBL" id="KAK9723391.1"/>
    </source>
</evidence>
<keyword evidence="1" id="KW-0472">Membrane</keyword>
<accession>A0ABR2W8M2</accession>